<dbReference type="AlphaFoldDB" id="A0A8J5K1T8"/>
<proteinExistence type="predicted"/>
<keyword evidence="3" id="KW-1185">Reference proteome</keyword>
<dbReference type="Proteomes" id="UP000747542">
    <property type="component" value="Unassembled WGS sequence"/>
</dbReference>
<gene>
    <name evidence="2" type="primary">Srsf4-L1</name>
    <name evidence="2" type="ORF">Hamer_G010117</name>
</gene>
<dbReference type="EMBL" id="JAHLQT010021257">
    <property type="protein sequence ID" value="KAG7167731.1"/>
    <property type="molecule type" value="Genomic_DNA"/>
</dbReference>
<comment type="caution">
    <text evidence="2">The sequence shown here is derived from an EMBL/GenBank/DDBJ whole genome shotgun (WGS) entry which is preliminary data.</text>
</comment>
<reference evidence="2" key="1">
    <citation type="journal article" date="2021" name="Sci. Adv.">
        <title>The American lobster genome reveals insights on longevity, neural, and immune adaptations.</title>
        <authorList>
            <person name="Polinski J.M."/>
            <person name="Zimin A.V."/>
            <person name="Clark K.F."/>
            <person name="Kohn A.B."/>
            <person name="Sadowski N."/>
            <person name="Timp W."/>
            <person name="Ptitsyn A."/>
            <person name="Khanna P."/>
            <person name="Romanova D.Y."/>
            <person name="Williams P."/>
            <person name="Greenwood S.J."/>
            <person name="Moroz L.L."/>
            <person name="Walt D.R."/>
            <person name="Bodnar A.G."/>
        </authorList>
    </citation>
    <scope>NUCLEOTIDE SEQUENCE</scope>
    <source>
        <strain evidence="2">GMGI-L3</strain>
    </source>
</reference>
<accession>A0A8J5K1T8</accession>
<sequence length="98" mass="11024">MSEPDTVLLYRVLVEFARGTRSAVDSLYSGSYSRKARAPWMEKVMVEKARASPRVRWPRGGGGGGAGQHQNRPQQLRYGLPTRTDYRLIVENLSSRVS</sequence>
<evidence type="ECO:0000313" key="2">
    <source>
        <dbReference type="EMBL" id="KAG7167731.1"/>
    </source>
</evidence>
<protein>
    <submittedName>
        <fullName evidence="2">Serine/arginine-rich splicing factor 4-like 1</fullName>
    </submittedName>
</protein>
<evidence type="ECO:0000256" key="1">
    <source>
        <dbReference type="SAM" id="MobiDB-lite"/>
    </source>
</evidence>
<evidence type="ECO:0000313" key="3">
    <source>
        <dbReference type="Proteomes" id="UP000747542"/>
    </source>
</evidence>
<organism evidence="2 3">
    <name type="scientific">Homarus americanus</name>
    <name type="common">American lobster</name>
    <dbReference type="NCBI Taxonomy" id="6706"/>
    <lineage>
        <taxon>Eukaryota</taxon>
        <taxon>Metazoa</taxon>
        <taxon>Ecdysozoa</taxon>
        <taxon>Arthropoda</taxon>
        <taxon>Crustacea</taxon>
        <taxon>Multicrustacea</taxon>
        <taxon>Malacostraca</taxon>
        <taxon>Eumalacostraca</taxon>
        <taxon>Eucarida</taxon>
        <taxon>Decapoda</taxon>
        <taxon>Pleocyemata</taxon>
        <taxon>Astacidea</taxon>
        <taxon>Nephropoidea</taxon>
        <taxon>Nephropidae</taxon>
        <taxon>Homarus</taxon>
    </lineage>
</organism>
<name>A0A8J5K1T8_HOMAM</name>
<feature type="region of interest" description="Disordered" evidence="1">
    <location>
        <begin position="51"/>
        <end position="78"/>
    </location>
</feature>